<reference evidence="1" key="2">
    <citation type="submission" date="2018-04" db="EMBL/GenBank/DDBJ databases">
        <title>Improving the tomato reference genome and annotation using full-length BACs and diverse expression resources.</title>
        <authorList>
            <person name="Hosmani P.S."/>
            <person name="Flores M."/>
            <person name="Geest H.V."/>
            <person name="Sanchez-Perez G."/>
            <person name="Rombauts S."/>
            <person name="Maumus F."/>
            <person name="Mueller L.A."/>
            <person name="Saha S."/>
        </authorList>
    </citation>
    <scope>NUCLEOTIDE SEQUENCE [LARGE SCALE GENOMIC DNA]</scope>
    <source>
        <strain evidence="1">cv. Heinz 1706</strain>
    </source>
</reference>
<name>A0A3Q7IWF7_SOLLC</name>
<dbReference type="EnsemblPlants" id="Solyc08g044350.2.1">
    <property type="protein sequence ID" value="Solyc08g044350.2.1"/>
    <property type="gene ID" value="Solyc08g044350.2"/>
</dbReference>
<dbReference type="Proteomes" id="UP000004994">
    <property type="component" value="Chromosome 9"/>
</dbReference>
<dbReference type="Gramene" id="Solyc09g020073.1.1">
    <property type="protein sequence ID" value="Solyc09g020073.1.1"/>
    <property type="gene ID" value="Solyc09g020073.1"/>
</dbReference>
<organism evidence="1">
    <name type="scientific">Solanum lycopersicum</name>
    <name type="common">Tomato</name>
    <name type="synonym">Lycopersicon esculentum</name>
    <dbReference type="NCBI Taxonomy" id="4081"/>
    <lineage>
        <taxon>Eukaryota</taxon>
        <taxon>Viridiplantae</taxon>
        <taxon>Streptophyta</taxon>
        <taxon>Embryophyta</taxon>
        <taxon>Tracheophyta</taxon>
        <taxon>Spermatophyta</taxon>
        <taxon>Magnoliopsida</taxon>
        <taxon>eudicotyledons</taxon>
        <taxon>Gunneridae</taxon>
        <taxon>Pentapetalae</taxon>
        <taxon>asterids</taxon>
        <taxon>lamiids</taxon>
        <taxon>Solanales</taxon>
        <taxon>Solanaceae</taxon>
        <taxon>Solanoideae</taxon>
        <taxon>Solaneae</taxon>
        <taxon>Solanum</taxon>
        <taxon>Solanum subgen. Lycopersicon</taxon>
    </lineage>
</organism>
<protein>
    <submittedName>
        <fullName evidence="1">Uncharacterized protein</fullName>
    </submittedName>
</protein>
<evidence type="ECO:0000313" key="1">
    <source>
        <dbReference type="EnsemblPlants" id="Solyc09g020073.1.1"/>
    </source>
</evidence>
<reference evidence="1" key="1">
    <citation type="journal article" date="2012" name="Nature">
        <title>The tomato genome sequence provides insights into fleshy fruit evolution.</title>
        <authorList>
            <consortium name="Tomato Genome Consortium"/>
        </authorList>
    </citation>
    <scope>NUCLEOTIDE SEQUENCE [LARGE SCALE GENOMIC DNA]</scope>
    <source>
        <strain evidence="1">cv. Heinz 1706</strain>
    </source>
</reference>
<dbReference type="Proteomes" id="UP000004994">
    <property type="component" value="Chromosome 8"/>
</dbReference>
<accession>A0A3Q7IWF7</accession>
<keyword evidence="2" id="KW-1185">Reference proteome</keyword>
<evidence type="ECO:0000313" key="2">
    <source>
        <dbReference type="Proteomes" id="UP000004994"/>
    </source>
</evidence>
<reference evidence="1" key="3">
    <citation type="submission" date="2019-01" db="UniProtKB">
        <authorList>
            <consortium name="EnsemblPlants"/>
        </authorList>
    </citation>
    <scope>IDENTIFICATION</scope>
    <source>
        <strain evidence="1">cv. Heinz 1706</strain>
    </source>
</reference>
<sequence length="24" mass="2800">MGRERQVHSAVLRSMQLICVGEYH</sequence>
<dbReference type="AlphaFoldDB" id="A0A3Q7IWF7"/>
<dbReference type="PaxDb" id="4081-Solyc09g020070.1.1"/>
<proteinExistence type="predicted"/>
<dbReference type="Gramene" id="Solyc08g044350.2.1">
    <property type="protein sequence ID" value="Solyc08g044350.2.1"/>
    <property type="gene ID" value="Solyc08g044350.2"/>
</dbReference>
<dbReference type="EnsemblPlants" id="Solyc09g020073.1.1">
    <property type="protein sequence ID" value="Solyc09g020073.1.1"/>
    <property type="gene ID" value="Solyc09g020073.1"/>
</dbReference>